<keyword evidence="1 2" id="KW-0732">Signal</keyword>
<dbReference type="STRING" id="1434701.SAMN05443634_104302"/>
<dbReference type="EMBL" id="BMFL01000015">
    <property type="protein sequence ID" value="GGF04905.1"/>
    <property type="molecule type" value="Genomic_DNA"/>
</dbReference>
<name>A0A1M6WGW4_9FLAO</name>
<gene>
    <name evidence="3" type="primary">lolA</name>
    <name evidence="3" type="ORF">GCM10010984_22700</name>
    <name evidence="4" type="ORF">SAMN05443634_104302</name>
</gene>
<reference evidence="6" key="4">
    <citation type="journal article" date="2019" name="Int. J. Syst. Evol. Microbiol.">
        <title>The Global Catalogue of Microorganisms (GCM) 10K type strain sequencing project: providing services to taxonomists for standard genome sequencing and annotation.</title>
        <authorList>
            <consortium name="The Broad Institute Genomics Platform"/>
            <consortium name="The Broad Institute Genome Sequencing Center for Infectious Disease"/>
            <person name="Wu L."/>
            <person name="Ma J."/>
        </authorList>
    </citation>
    <scope>NUCLEOTIDE SEQUENCE [LARGE SCALE GENOMIC DNA]</scope>
    <source>
        <strain evidence="6">CGMCC 1.12707</strain>
    </source>
</reference>
<reference evidence="3" key="5">
    <citation type="submission" date="2024-05" db="EMBL/GenBank/DDBJ databases">
        <authorList>
            <person name="Sun Q."/>
            <person name="Zhou Y."/>
        </authorList>
    </citation>
    <scope>NUCLEOTIDE SEQUENCE</scope>
    <source>
        <strain evidence="3">CGMCC 1.12707</strain>
    </source>
</reference>
<evidence type="ECO:0000313" key="5">
    <source>
        <dbReference type="Proteomes" id="UP000184120"/>
    </source>
</evidence>
<evidence type="ECO:0000313" key="4">
    <source>
        <dbReference type="EMBL" id="SHK92846.1"/>
    </source>
</evidence>
<sequence>MKKLIYTFIFLLIGIGTTNAQSAKQLLDQVYAKYTNLDTYYIKFDFNHTVNGKSTKQSGEVFSMKQKFNLNVGDINQIFTGTKLYTVAKDDKEVTISDASNSEDFLTPTKVLNTYRSGFNYAFSDKKTVGGKTIQYIKLTPTSTSTMKYCVLGVNTANNQIYDYNEYGKNGETTSIVVKDYVQNLLIHKSYFNFDQKKYKSQGYIITQL</sequence>
<dbReference type="AlphaFoldDB" id="A0A1M6WGW4"/>
<dbReference type="InterPro" id="IPR029046">
    <property type="entry name" value="LolA/LolB/LppX"/>
</dbReference>
<organism evidence="4 5">
    <name type="scientific">Chishuiella changwenlii</name>
    <dbReference type="NCBI Taxonomy" id="1434701"/>
    <lineage>
        <taxon>Bacteria</taxon>
        <taxon>Pseudomonadati</taxon>
        <taxon>Bacteroidota</taxon>
        <taxon>Flavobacteriia</taxon>
        <taxon>Flavobacteriales</taxon>
        <taxon>Weeksellaceae</taxon>
        <taxon>Chishuiella</taxon>
    </lineage>
</organism>
<evidence type="ECO:0000313" key="3">
    <source>
        <dbReference type="EMBL" id="GGF04905.1"/>
    </source>
</evidence>
<dbReference type="Proteomes" id="UP000184120">
    <property type="component" value="Unassembled WGS sequence"/>
</dbReference>
<proteinExistence type="predicted"/>
<dbReference type="RefSeq" id="WP_072930828.1">
    <property type="nucleotide sequence ID" value="NZ_BMFL01000015.1"/>
</dbReference>
<dbReference type="EMBL" id="FRBH01000004">
    <property type="protein sequence ID" value="SHK92846.1"/>
    <property type="molecule type" value="Genomic_DNA"/>
</dbReference>
<reference evidence="5" key="2">
    <citation type="submission" date="2016-11" db="EMBL/GenBank/DDBJ databases">
        <authorList>
            <person name="Varghese N."/>
            <person name="Submissions S."/>
        </authorList>
    </citation>
    <scope>NUCLEOTIDE SEQUENCE [LARGE SCALE GENOMIC DNA]</scope>
    <source>
        <strain evidence="5">DSM 27989</strain>
    </source>
</reference>
<dbReference type="SUPFAM" id="SSF89392">
    <property type="entry name" value="Prokaryotic lipoproteins and lipoprotein localization factors"/>
    <property type="match status" value="1"/>
</dbReference>
<feature type="chain" id="PRO_5012816513" evidence="2">
    <location>
        <begin position="21"/>
        <end position="209"/>
    </location>
</feature>
<reference evidence="4" key="3">
    <citation type="submission" date="2016-11" db="EMBL/GenBank/DDBJ databases">
        <authorList>
            <person name="Jaros S."/>
            <person name="Januszkiewicz K."/>
            <person name="Wedrychowicz H."/>
        </authorList>
    </citation>
    <scope>NUCLEOTIDE SEQUENCE [LARGE SCALE GENOMIC DNA]</scope>
    <source>
        <strain evidence="4">DSM 27989</strain>
    </source>
</reference>
<feature type="signal peptide" evidence="2">
    <location>
        <begin position="1"/>
        <end position="20"/>
    </location>
</feature>
<evidence type="ECO:0000256" key="2">
    <source>
        <dbReference type="SAM" id="SignalP"/>
    </source>
</evidence>
<reference evidence="3" key="1">
    <citation type="journal article" date="2014" name="Int. J. Syst. Evol. Microbiol.">
        <title>Complete genome of a new Firmicutes species belonging to the dominant human colonic microbiota ('Ruminococcus bicirculans') reveals two chromosomes and a selective capacity to utilize plant glucans.</title>
        <authorList>
            <consortium name="NISC Comparative Sequencing Program"/>
            <person name="Wegmann U."/>
            <person name="Louis P."/>
            <person name="Goesmann A."/>
            <person name="Henrissat B."/>
            <person name="Duncan S.H."/>
            <person name="Flint H.J."/>
        </authorList>
    </citation>
    <scope>NUCLEOTIDE SEQUENCE</scope>
    <source>
        <strain evidence="3">CGMCC 1.12707</strain>
    </source>
</reference>
<dbReference type="OrthoDB" id="1491557at2"/>
<evidence type="ECO:0000256" key="1">
    <source>
        <dbReference type="ARBA" id="ARBA00022729"/>
    </source>
</evidence>
<dbReference type="Gene3D" id="2.50.20.10">
    <property type="entry name" value="Lipoprotein localisation LolA/LolB/LppX"/>
    <property type="match status" value="1"/>
</dbReference>
<evidence type="ECO:0000313" key="6">
    <source>
        <dbReference type="Proteomes" id="UP000650994"/>
    </source>
</evidence>
<accession>A0A1M6WGW4</accession>
<dbReference type="Proteomes" id="UP000650994">
    <property type="component" value="Unassembled WGS sequence"/>
</dbReference>
<keyword evidence="6" id="KW-1185">Reference proteome</keyword>
<protein>
    <submittedName>
        <fullName evidence="3">Membrane protein</fullName>
    </submittedName>
</protein>